<organism evidence="3 4">
    <name type="scientific">Reichenbachiella agariperforans</name>
    <dbReference type="NCBI Taxonomy" id="156994"/>
    <lineage>
        <taxon>Bacteria</taxon>
        <taxon>Pseudomonadati</taxon>
        <taxon>Bacteroidota</taxon>
        <taxon>Cytophagia</taxon>
        <taxon>Cytophagales</taxon>
        <taxon>Reichenbachiellaceae</taxon>
        <taxon>Reichenbachiella</taxon>
    </lineage>
</organism>
<comment type="similarity">
    <text evidence="1">In the C-terminal section; belongs to the trehalose phosphatase family.</text>
</comment>
<dbReference type="GO" id="GO:0004805">
    <property type="term" value="F:trehalose-phosphatase activity"/>
    <property type="evidence" value="ECO:0007669"/>
    <property type="project" value="TreeGrafter"/>
</dbReference>
<dbReference type="Gene3D" id="3.40.50.2000">
    <property type="entry name" value="Glycogen Phosphorylase B"/>
    <property type="match status" value="2"/>
</dbReference>
<name>A0A1M6P2I8_REIAG</name>
<dbReference type="GO" id="GO:0003825">
    <property type="term" value="F:alpha,alpha-trehalose-phosphate synthase (UDP-forming) activity"/>
    <property type="evidence" value="ECO:0007669"/>
    <property type="project" value="TreeGrafter"/>
</dbReference>
<protein>
    <submittedName>
        <fullName evidence="3">Trehalose 6-phosphate synthase/phosphatase</fullName>
    </submittedName>
</protein>
<dbReference type="NCBIfam" id="NF011071">
    <property type="entry name" value="PRK14501.1"/>
    <property type="match status" value="1"/>
</dbReference>
<gene>
    <name evidence="3" type="ORF">SAMN04488028_102519</name>
</gene>
<dbReference type="InterPro" id="IPR003337">
    <property type="entry name" value="Trehalose_PPase"/>
</dbReference>
<reference evidence="4" key="1">
    <citation type="submission" date="2016-11" db="EMBL/GenBank/DDBJ databases">
        <authorList>
            <person name="Varghese N."/>
            <person name="Submissions S."/>
        </authorList>
    </citation>
    <scope>NUCLEOTIDE SEQUENCE [LARGE SCALE GENOMIC DNA]</scope>
    <source>
        <strain evidence="4">DSM 26134</strain>
    </source>
</reference>
<proteinExistence type="inferred from homology"/>
<dbReference type="PANTHER" id="PTHR10788">
    <property type="entry name" value="TREHALOSE-6-PHOSPHATE SYNTHASE"/>
    <property type="match status" value="1"/>
</dbReference>
<dbReference type="SUPFAM" id="SSF53756">
    <property type="entry name" value="UDP-Glycosyltransferase/glycogen phosphorylase"/>
    <property type="match status" value="1"/>
</dbReference>
<dbReference type="Gene3D" id="3.40.50.1000">
    <property type="entry name" value="HAD superfamily/HAD-like"/>
    <property type="match status" value="1"/>
</dbReference>
<dbReference type="NCBIfam" id="TIGR01484">
    <property type="entry name" value="HAD-SF-IIB"/>
    <property type="match status" value="1"/>
</dbReference>
<evidence type="ECO:0000256" key="2">
    <source>
        <dbReference type="ARBA" id="ARBA00008799"/>
    </source>
</evidence>
<dbReference type="GO" id="GO:0005992">
    <property type="term" value="P:trehalose biosynthetic process"/>
    <property type="evidence" value="ECO:0007669"/>
    <property type="project" value="InterPro"/>
</dbReference>
<sequence length="729" mass="84044">MSSNPDPKTIIVSNRLPVKVVRNDEGMDFQPTEGGLATGLGSIYKSGNNLWIGWPGATLYSKEEEESTLEIMQSQSMYPVFLTDQDLELYYEGFSNETLWPNFHYFNQYSVFDDRTWESYKEVNQKFADAVLTQANEKDTIWIHDYQLLLVPALLRKQKPDLKIGFFLHIPFPSYESFRLLPFRRELLLGMLGADFLGFHTYDDTRHFLSSVNRLAGIGTDHGIINYNNRQIMADALPMGIDYDKYNDVASQPETIEKEVEYRTAIGSPRMMLSIDRLDYSKGIPQRVKAFEKFLEQHPEYQENVSLVMIVVPSRYQVGKYKELKEEIDLLVGRINGRFGRLSWTPVHYFFRSYPLNALSAFYRMAHVGFVSPLRDGMNLVAKEFIASRLEKKGVLILSEMAGASKELSEALLVNPNNQAQMVSAIKEALEMSEEEQISRMTVMQETLKRYNIYHWVDLFMSRLDHVKNQQLAQKTKNIDIKTIKEIKKDFNKASERLLFLDYDGTLTGFHPDPQAAVPNEELYEILNDLLAEENTYIVIISGRDKNTLQKWFDNKRIDLIAEHGVWLRKSGGSWETITHLTDTWKADIKEVLESYVNRTPGSFIEEKDYSLVWHYRKVETGLGELRTRELMSHLKYLASNQNLQVLEGDMVMEIKSTEVNKGRAAANWIKRYNADFVMAVGDDWTDEDTFKAMPANAHTIKVGGNQSAAKYSILGPEKVRNLLRQLVE</sequence>
<dbReference type="NCBIfam" id="TIGR00685">
    <property type="entry name" value="T6PP"/>
    <property type="match status" value="1"/>
</dbReference>
<evidence type="ECO:0000256" key="1">
    <source>
        <dbReference type="ARBA" id="ARBA00006330"/>
    </source>
</evidence>
<dbReference type="EMBL" id="FRAA01000002">
    <property type="protein sequence ID" value="SHK02146.1"/>
    <property type="molecule type" value="Genomic_DNA"/>
</dbReference>
<dbReference type="PANTHER" id="PTHR10788:SF106">
    <property type="entry name" value="BCDNA.GH08860"/>
    <property type="match status" value="1"/>
</dbReference>
<dbReference type="Pfam" id="PF00982">
    <property type="entry name" value="Glyco_transf_20"/>
    <property type="match status" value="1"/>
</dbReference>
<dbReference type="Proteomes" id="UP000184474">
    <property type="component" value="Unassembled WGS sequence"/>
</dbReference>
<dbReference type="InterPro" id="IPR006379">
    <property type="entry name" value="HAD-SF_hydro_IIB"/>
</dbReference>
<dbReference type="RefSeq" id="WP_073121815.1">
    <property type="nucleotide sequence ID" value="NZ_FRAA01000002.1"/>
</dbReference>
<dbReference type="CDD" id="cd01627">
    <property type="entry name" value="HAD_TPP"/>
    <property type="match status" value="1"/>
</dbReference>
<dbReference type="Pfam" id="PF02358">
    <property type="entry name" value="Trehalose_PPase"/>
    <property type="match status" value="1"/>
</dbReference>
<dbReference type="Gene3D" id="3.30.70.1020">
    <property type="entry name" value="Trehalose-6-phosphate phosphatase related protein, domain 2"/>
    <property type="match status" value="1"/>
</dbReference>
<dbReference type="STRING" id="156994.SAMN04488028_102519"/>
<dbReference type="GO" id="GO:0005829">
    <property type="term" value="C:cytosol"/>
    <property type="evidence" value="ECO:0007669"/>
    <property type="project" value="TreeGrafter"/>
</dbReference>
<dbReference type="InterPro" id="IPR036412">
    <property type="entry name" value="HAD-like_sf"/>
</dbReference>
<evidence type="ECO:0000313" key="4">
    <source>
        <dbReference type="Proteomes" id="UP000184474"/>
    </source>
</evidence>
<comment type="similarity">
    <text evidence="2">Belongs to the glycosyltransferase 20 family.</text>
</comment>
<evidence type="ECO:0000313" key="3">
    <source>
        <dbReference type="EMBL" id="SHK02146.1"/>
    </source>
</evidence>
<dbReference type="InterPro" id="IPR023214">
    <property type="entry name" value="HAD_sf"/>
</dbReference>
<dbReference type="AlphaFoldDB" id="A0A1M6P2I8"/>
<keyword evidence="4" id="KW-1185">Reference proteome</keyword>
<accession>A0A1M6P2I8</accession>
<dbReference type="CDD" id="cd03788">
    <property type="entry name" value="GT20_TPS"/>
    <property type="match status" value="1"/>
</dbReference>
<dbReference type="InterPro" id="IPR001830">
    <property type="entry name" value="Glyco_trans_20"/>
</dbReference>
<dbReference type="SUPFAM" id="SSF56784">
    <property type="entry name" value="HAD-like"/>
    <property type="match status" value="1"/>
</dbReference>